<evidence type="ECO:0000313" key="3">
    <source>
        <dbReference type="EMBL" id="KAG9239807.1"/>
    </source>
</evidence>
<organism evidence="3 4">
    <name type="scientific">Calycina marina</name>
    <dbReference type="NCBI Taxonomy" id="1763456"/>
    <lineage>
        <taxon>Eukaryota</taxon>
        <taxon>Fungi</taxon>
        <taxon>Dikarya</taxon>
        <taxon>Ascomycota</taxon>
        <taxon>Pezizomycotina</taxon>
        <taxon>Leotiomycetes</taxon>
        <taxon>Helotiales</taxon>
        <taxon>Pezizellaceae</taxon>
        <taxon>Calycina</taxon>
    </lineage>
</organism>
<keyword evidence="2" id="KW-1133">Transmembrane helix</keyword>
<keyword evidence="4" id="KW-1185">Reference proteome</keyword>
<evidence type="ECO:0000256" key="2">
    <source>
        <dbReference type="SAM" id="Phobius"/>
    </source>
</evidence>
<dbReference type="Proteomes" id="UP000887226">
    <property type="component" value="Unassembled WGS sequence"/>
</dbReference>
<keyword evidence="2" id="KW-0472">Membrane</keyword>
<accession>A0A9P7YUT8</accession>
<name>A0A9P7YUT8_9HELO</name>
<reference evidence="3" key="1">
    <citation type="journal article" date="2021" name="IMA Fungus">
        <title>Genomic characterization of three marine fungi, including Emericellopsis atlantica sp. nov. with signatures of a generalist lifestyle and marine biomass degradation.</title>
        <authorList>
            <person name="Hagestad O.C."/>
            <person name="Hou L."/>
            <person name="Andersen J.H."/>
            <person name="Hansen E.H."/>
            <person name="Altermark B."/>
            <person name="Li C."/>
            <person name="Kuhnert E."/>
            <person name="Cox R.J."/>
            <person name="Crous P.W."/>
            <person name="Spatafora J.W."/>
            <person name="Lail K."/>
            <person name="Amirebrahimi M."/>
            <person name="Lipzen A."/>
            <person name="Pangilinan J."/>
            <person name="Andreopoulos W."/>
            <person name="Hayes R.D."/>
            <person name="Ng V."/>
            <person name="Grigoriev I.V."/>
            <person name="Jackson S.A."/>
            <person name="Sutton T.D.S."/>
            <person name="Dobson A.D.W."/>
            <person name="Rama T."/>
        </authorList>
    </citation>
    <scope>NUCLEOTIDE SEQUENCE</scope>
    <source>
        <strain evidence="3">TRa3180A</strain>
    </source>
</reference>
<feature type="region of interest" description="Disordered" evidence="1">
    <location>
        <begin position="1"/>
        <end position="32"/>
    </location>
</feature>
<dbReference type="AlphaFoldDB" id="A0A9P7YUT8"/>
<comment type="caution">
    <text evidence="3">The sequence shown here is derived from an EMBL/GenBank/DDBJ whole genome shotgun (WGS) entry which is preliminary data.</text>
</comment>
<feature type="transmembrane region" description="Helical" evidence="2">
    <location>
        <begin position="55"/>
        <end position="75"/>
    </location>
</feature>
<evidence type="ECO:0000313" key="4">
    <source>
        <dbReference type="Proteomes" id="UP000887226"/>
    </source>
</evidence>
<dbReference type="EMBL" id="MU254927">
    <property type="protein sequence ID" value="KAG9239807.1"/>
    <property type="molecule type" value="Genomic_DNA"/>
</dbReference>
<protein>
    <submittedName>
        <fullName evidence="3">Uncharacterized protein</fullName>
    </submittedName>
</protein>
<proteinExistence type="predicted"/>
<keyword evidence="2" id="KW-0812">Transmembrane</keyword>
<evidence type="ECO:0000256" key="1">
    <source>
        <dbReference type="SAM" id="MobiDB-lite"/>
    </source>
</evidence>
<feature type="compositionally biased region" description="Basic and acidic residues" evidence="1">
    <location>
        <begin position="7"/>
        <end position="32"/>
    </location>
</feature>
<sequence>MGNVSKGVEKSRHSSRSRSEETDPQVRQDMSRQKATFENLISEFQSDRYSHGIDAASAAVMLAIMLATIYHWLVFDPNAQIRIPNAVGKNPKFSRIMWPQCAIVETCADSSSRFT</sequence>
<gene>
    <name evidence="3" type="ORF">BJ878DRAFT_547058</name>
</gene>